<dbReference type="PANTHER" id="PTHR47338:SF5">
    <property type="entry name" value="ZN(II)2CYS6 TRANSCRIPTION FACTOR (EUROFUNG)"/>
    <property type="match status" value="1"/>
</dbReference>
<keyword evidence="3" id="KW-0805">Transcription regulation</keyword>
<dbReference type="Pfam" id="PF04082">
    <property type="entry name" value="Fungal_trans"/>
    <property type="match status" value="1"/>
</dbReference>
<dbReference type="InterPro" id="IPR007219">
    <property type="entry name" value="XnlR_reg_dom"/>
</dbReference>
<keyword evidence="4" id="KW-0804">Transcription</keyword>
<dbReference type="EMBL" id="JAAMPI010000169">
    <property type="protein sequence ID" value="KAF4634649.1"/>
    <property type="molecule type" value="Genomic_DNA"/>
</dbReference>
<keyword evidence="2" id="KW-0479">Metal-binding</keyword>
<sequence>MDHISSEHAESNHSRPDTNNRHLDGNGETGRRRARIACTRCRRLRKKCIHQKAQVPCLGCREAGSGTSAECRFPVRGEPDYDRNFRRPRAVHSQSIEGLPQITASQQDTPFSAASDSRIPTQASLSAACSEEPPLAATDRWYLLPPLNEVVDACKIFGTSFFQLGFLPKAIFLEQLSNHPSSINVFFLLGILSVSARFTPCLIARYGDGLKAAEIFMERAARLVPEEMYSPTLERIQAFFLLAIAEWGKGDKTASNIHMGIAVRMAGILRLHREETYALSEDSTAEDAINVEMARRTFWMLESQDNLHSGYTTPVSFSLGDITAFLPCEERDFSFGLIPEERAALAGTSAATRNPAIVHTSSRSLFATLIQAHNLWGQVARGAVTSTGWQIGDSVDPWDSKSDYSRLLTSLKVWEEHLPARHKWSIWNFRGYKAEGLDLAYLSVVMVIRLSNIILRRSFMENIIRKEQDDTAPQDFWVGMSSELFENVLALHEQIDAFSSLRSPEQGFPAMIIFCVYVCGSLANHLWKRPEICPRLADGMEDITRKSLKILSDLQHPWQLARKWKIALEQRTLVTEPEVTVHRSVEHARTSRQPHIPSFIEVALNDTGAPGDKTPPHESQSQQVYGSNSPSSSRTATIPPDSHTSDLCDQEFDWSQQQPLPNGGFEAFNSSEDDIEAQLIAFLQVQGQLGMLYD</sequence>
<dbReference type="InterPro" id="IPR001138">
    <property type="entry name" value="Zn2Cys6_DnaBD"/>
</dbReference>
<keyword evidence="9" id="KW-1185">Reference proteome</keyword>
<dbReference type="AlphaFoldDB" id="A0A8H4W8D1"/>
<evidence type="ECO:0000256" key="1">
    <source>
        <dbReference type="ARBA" id="ARBA00004123"/>
    </source>
</evidence>
<dbReference type="SUPFAM" id="SSF57701">
    <property type="entry name" value="Zn2/Cys6 DNA-binding domain"/>
    <property type="match status" value="1"/>
</dbReference>
<evidence type="ECO:0000256" key="2">
    <source>
        <dbReference type="ARBA" id="ARBA00022723"/>
    </source>
</evidence>
<dbReference type="InterPro" id="IPR050815">
    <property type="entry name" value="TF_fung"/>
</dbReference>
<keyword evidence="5" id="KW-0539">Nucleus</keyword>
<protein>
    <recommendedName>
        <fullName evidence="7">Zn(2)-C6 fungal-type domain-containing protein</fullName>
    </recommendedName>
</protein>
<reference evidence="8 9" key="1">
    <citation type="submission" date="2020-03" db="EMBL/GenBank/DDBJ databases">
        <title>Draft Genome Sequence of Cudoniella acicularis.</title>
        <authorList>
            <person name="Buettner E."/>
            <person name="Kellner H."/>
        </authorList>
    </citation>
    <scope>NUCLEOTIDE SEQUENCE [LARGE SCALE GENOMIC DNA]</scope>
    <source>
        <strain evidence="8 9">DSM 108380</strain>
    </source>
</reference>
<evidence type="ECO:0000313" key="8">
    <source>
        <dbReference type="EMBL" id="KAF4634649.1"/>
    </source>
</evidence>
<dbReference type="GO" id="GO:0006351">
    <property type="term" value="P:DNA-templated transcription"/>
    <property type="evidence" value="ECO:0007669"/>
    <property type="project" value="InterPro"/>
</dbReference>
<evidence type="ECO:0000256" key="6">
    <source>
        <dbReference type="SAM" id="MobiDB-lite"/>
    </source>
</evidence>
<feature type="domain" description="Zn(2)-C6 fungal-type" evidence="7">
    <location>
        <begin position="37"/>
        <end position="73"/>
    </location>
</feature>
<feature type="region of interest" description="Disordered" evidence="6">
    <location>
        <begin position="605"/>
        <end position="646"/>
    </location>
</feature>
<dbReference type="CDD" id="cd12148">
    <property type="entry name" value="fungal_TF_MHR"/>
    <property type="match status" value="1"/>
</dbReference>
<dbReference type="CDD" id="cd00067">
    <property type="entry name" value="GAL4"/>
    <property type="match status" value="1"/>
</dbReference>
<dbReference type="PANTHER" id="PTHR47338">
    <property type="entry name" value="ZN(II)2CYS6 TRANSCRIPTION FACTOR (EUROFUNG)-RELATED"/>
    <property type="match status" value="1"/>
</dbReference>
<evidence type="ECO:0000256" key="3">
    <source>
        <dbReference type="ARBA" id="ARBA00023015"/>
    </source>
</evidence>
<dbReference type="InterPro" id="IPR036864">
    <property type="entry name" value="Zn2-C6_fun-type_DNA-bd_sf"/>
</dbReference>
<dbReference type="GO" id="GO:0005634">
    <property type="term" value="C:nucleus"/>
    <property type="evidence" value="ECO:0007669"/>
    <property type="project" value="UniProtKB-SubCell"/>
</dbReference>
<evidence type="ECO:0000256" key="4">
    <source>
        <dbReference type="ARBA" id="ARBA00023163"/>
    </source>
</evidence>
<comment type="subcellular location">
    <subcellularLocation>
        <location evidence="1">Nucleus</location>
    </subcellularLocation>
</comment>
<dbReference type="GO" id="GO:0000981">
    <property type="term" value="F:DNA-binding transcription factor activity, RNA polymerase II-specific"/>
    <property type="evidence" value="ECO:0007669"/>
    <property type="project" value="InterPro"/>
</dbReference>
<evidence type="ECO:0000259" key="7">
    <source>
        <dbReference type="PROSITE" id="PS50048"/>
    </source>
</evidence>
<gene>
    <name evidence="8" type="ORF">G7Y89_g3438</name>
</gene>
<dbReference type="PROSITE" id="PS50048">
    <property type="entry name" value="ZN2_CY6_FUNGAL_2"/>
    <property type="match status" value="1"/>
</dbReference>
<comment type="caution">
    <text evidence="8">The sequence shown here is derived from an EMBL/GenBank/DDBJ whole genome shotgun (WGS) entry which is preliminary data.</text>
</comment>
<accession>A0A8H4W8D1</accession>
<dbReference type="Proteomes" id="UP000566819">
    <property type="component" value="Unassembled WGS sequence"/>
</dbReference>
<name>A0A8H4W8D1_9HELO</name>
<dbReference type="GO" id="GO:0003677">
    <property type="term" value="F:DNA binding"/>
    <property type="evidence" value="ECO:0007669"/>
    <property type="project" value="InterPro"/>
</dbReference>
<dbReference type="OrthoDB" id="2399539at2759"/>
<proteinExistence type="predicted"/>
<evidence type="ECO:0000256" key="5">
    <source>
        <dbReference type="ARBA" id="ARBA00023242"/>
    </source>
</evidence>
<feature type="compositionally biased region" description="Polar residues" evidence="6">
    <location>
        <begin position="617"/>
        <end position="636"/>
    </location>
</feature>
<dbReference type="GO" id="GO:0008270">
    <property type="term" value="F:zinc ion binding"/>
    <property type="evidence" value="ECO:0007669"/>
    <property type="project" value="InterPro"/>
</dbReference>
<evidence type="ECO:0000313" key="9">
    <source>
        <dbReference type="Proteomes" id="UP000566819"/>
    </source>
</evidence>
<organism evidence="8 9">
    <name type="scientific">Cudoniella acicularis</name>
    <dbReference type="NCBI Taxonomy" id="354080"/>
    <lineage>
        <taxon>Eukaryota</taxon>
        <taxon>Fungi</taxon>
        <taxon>Dikarya</taxon>
        <taxon>Ascomycota</taxon>
        <taxon>Pezizomycotina</taxon>
        <taxon>Leotiomycetes</taxon>
        <taxon>Helotiales</taxon>
        <taxon>Tricladiaceae</taxon>
        <taxon>Cudoniella</taxon>
    </lineage>
</organism>
<feature type="region of interest" description="Disordered" evidence="6">
    <location>
        <begin position="1"/>
        <end position="29"/>
    </location>
</feature>